<proteinExistence type="predicted"/>
<accession>A0A9X0DD99</accession>
<dbReference type="AlphaFoldDB" id="A0A9X0DD99"/>
<dbReference type="EMBL" id="MU825396">
    <property type="protein sequence ID" value="KAJ7394528.1"/>
    <property type="molecule type" value="Genomic_DNA"/>
</dbReference>
<feature type="region of interest" description="Disordered" evidence="1">
    <location>
        <begin position="1"/>
        <end position="25"/>
    </location>
</feature>
<protein>
    <submittedName>
        <fullName evidence="2">Uncharacterized protein</fullName>
    </submittedName>
</protein>
<comment type="caution">
    <text evidence="2">The sequence shown here is derived from an EMBL/GenBank/DDBJ whole genome shotgun (WGS) entry which is preliminary data.</text>
</comment>
<gene>
    <name evidence="2" type="ORF">OS493_000343</name>
</gene>
<dbReference type="OrthoDB" id="10600917at2759"/>
<keyword evidence="3" id="KW-1185">Reference proteome</keyword>
<feature type="compositionally biased region" description="Acidic residues" evidence="1">
    <location>
        <begin position="10"/>
        <end position="22"/>
    </location>
</feature>
<evidence type="ECO:0000313" key="3">
    <source>
        <dbReference type="Proteomes" id="UP001163046"/>
    </source>
</evidence>
<dbReference type="Proteomes" id="UP001163046">
    <property type="component" value="Unassembled WGS sequence"/>
</dbReference>
<organism evidence="2 3">
    <name type="scientific">Desmophyllum pertusum</name>
    <dbReference type="NCBI Taxonomy" id="174260"/>
    <lineage>
        <taxon>Eukaryota</taxon>
        <taxon>Metazoa</taxon>
        <taxon>Cnidaria</taxon>
        <taxon>Anthozoa</taxon>
        <taxon>Hexacorallia</taxon>
        <taxon>Scleractinia</taxon>
        <taxon>Caryophylliina</taxon>
        <taxon>Caryophylliidae</taxon>
        <taxon>Desmophyllum</taxon>
    </lineage>
</organism>
<evidence type="ECO:0000313" key="2">
    <source>
        <dbReference type="EMBL" id="KAJ7394528.1"/>
    </source>
</evidence>
<name>A0A9X0DD99_9CNID</name>
<evidence type="ECO:0000256" key="1">
    <source>
        <dbReference type="SAM" id="MobiDB-lite"/>
    </source>
</evidence>
<reference evidence="2" key="1">
    <citation type="submission" date="2023-01" db="EMBL/GenBank/DDBJ databases">
        <title>Genome assembly of the deep-sea coral Lophelia pertusa.</title>
        <authorList>
            <person name="Herrera S."/>
            <person name="Cordes E."/>
        </authorList>
    </citation>
    <scope>NUCLEOTIDE SEQUENCE</scope>
    <source>
        <strain evidence="2">USNM1676648</strain>
        <tissue evidence="2">Polyp</tissue>
    </source>
</reference>
<sequence length="250" mass="27932">MNELNGSSMEVEEDSTESESEMEGSVVCHCRTCRGECVRTLRTCQRHMNELNGPSMEVEEDSTESESEVLLSPFSANADDNSDEGIAPSQDELKENWASQPEDAAESNSSDPICGTSNITQLDVAVALLHWFSKYPGISKAAVGELLQLLQNLMSLAMNEPVRFPTTFKQARSLMKDHLTESVRHEICHNECVLYGGENSKSKECPKCGEERRVNAKTYSAIPIIPRLQNLLWLLRLRKWPLLSSSKHSL</sequence>